<evidence type="ECO:0000313" key="9">
    <source>
        <dbReference type="Proteomes" id="UP000243425"/>
    </source>
</evidence>
<dbReference type="InterPro" id="IPR009000">
    <property type="entry name" value="Transl_B-barrel_sf"/>
</dbReference>
<dbReference type="GO" id="GO:0003746">
    <property type="term" value="F:translation elongation factor activity"/>
    <property type="evidence" value="ECO:0007669"/>
    <property type="project" value="UniProtKB-KW"/>
</dbReference>
<dbReference type="FunFam" id="3.30.70.870:FF:000002">
    <property type="entry name" value="Translation elongation factor 2"/>
    <property type="match status" value="1"/>
</dbReference>
<dbReference type="Pfam" id="PF03764">
    <property type="entry name" value="EFG_IV"/>
    <property type="match status" value="1"/>
</dbReference>
<sequence length="839" mass="94531">MSIFSINDVINLMNKKNNIRNVSVIAHVDHGKSTLTDSLVAAAGIISLDNAGNQRIMDTRDDEQERCITIKSTGISLYFHLEPELLQKDTSIVKNISDGNEYLINLIDSPGHVDFSSEVTAALRITDGALVIVDCIEEVCVQTETVLRQSLSERIIPVLSINKLDRCFIELSLGGEEAYKGFLRIIEDVTFSSRFIMISRSAMNNVCFSAGLHGWAFILSEITSLYGSKINDNEKFKKKLWGENYYDNIKKKWHKKNPNGKYIRGFVKYCFDPLKVLITKIIEEKYAEVNILCEKFNVEEQFQKFRLKAKGKSLMKKLLQYLLPAHKSLLIMLIKHLPSPAISQAYRTEIIYEGPMDDKYSKSMRTCDPKGPLMMYISKMIPNSDKSRFIAFGRVFSGTITSGLKVRIMGSNYIKGSKKDLFLKSVQRIVLCMGRKLESTDYIPCGNTGALIGLDQFIIKTATITDQVNENAYPIKAMKFSVHPVVRRAVNVENPSDLPKLLEGLRKLSRSDPMVQCIREESGEYIIAGAGELHLEICIKDLKDDFLPGVSLVFSDPVVPYKETINSESNHICLAKSTNKHNRIYAKSLPIEELLLKDLDMDTIDVKNSTELSNFLVSKHKWDKNTTKNIWGFGPEPSFANMLLIGTKSIQYLDEIKDSCVSAFQDVTKEGILAHENMRGVIFTIVDLELHADSIHRGGGQIIPACKRVYTASFLYSSPRIMEPIFSVFISVPLKHLGAIYSVVSNRRGKVYEEVTKPGNPVCEIKVKLPVAESFGFSNELRSSTSGQAFSQCIFDHWALLKSDPMKDNSQANQIILSIRKRKGLKAELPNPNDFEDRL</sequence>
<dbReference type="Gene3D" id="3.30.70.870">
    <property type="entry name" value="Elongation Factor G (Translational Gtpase), domain 3"/>
    <property type="match status" value="1"/>
</dbReference>
<dbReference type="Pfam" id="PF00679">
    <property type="entry name" value="EFG_C"/>
    <property type="match status" value="1"/>
</dbReference>
<keyword evidence="6" id="KW-0342">GTP-binding</keyword>
<dbReference type="SUPFAM" id="SSF52540">
    <property type="entry name" value="P-loop containing nucleoside triphosphate hydrolases"/>
    <property type="match status" value="1"/>
</dbReference>
<organism evidence="8 9">
    <name type="scientific">Bigelowiella natans</name>
    <name type="common">Pedinomonas minutissima</name>
    <name type="synonym">Chlorarachnion sp. (strain CCMP621)</name>
    <dbReference type="NCBI Taxonomy" id="227086"/>
    <lineage>
        <taxon>Eukaryota</taxon>
        <taxon>Sar</taxon>
        <taxon>Rhizaria</taxon>
        <taxon>Cercozoa</taxon>
        <taxon>Chlorarachniophyceae</taxon>
        <taxon>Bigelowiella</taxon>
    </lineage>
</organism>
<dbReference type="InterPro" id="IPR004161">
    <property type="entry name" value="EFTu-like_2"/>
</dbReference>
<dbReference type="CDD" id="cd01885">
    <property type="entry name" value="EF2"/>
    <property type="match status" value="1"/>
</dbReference>
<dbReference type="SMART" id="SM00889">
    <property type="entry name" value="EFG_IV"/>
    <property type="match status" value="1"/>
</dbReference>
<evidence type="ECO:0000256" key="4">
    <source>
        <dbReference type="ARBA" id="ARBA00022768"/>
    </source>
</evidence>
<dbReference type="PANTHER" id="PTHR42908">
    <property type="entry name" value="TRANSLATION ELONGATION FACTOR-RELATED"/>
    <property type="match status" value="1"/>
</dbReference>
<dbReference type="InterPro" id="IPR000640">
    <property type="entry name" value="EFG_V-like"/>
</dbReference>
<evidence type="ECO:0000256" key="1">
    <source>
        <dbReference type="ARBA" id="ARBA00004496"/>
    </source>
</evidence>
<dbReference type="PROSITE" id="PS51722">
    <property type="entry name" value="G_TR_2"/>
    <property type="match status" value="1"/>
</dbReference>
<dbReference type="GO" id="GO:0043022">
    <property type="term" value="F:ribosome binding"/>
    <property type="evidence" value="ECO:0007669"/>
    <property type="project" value="TreeGrafter"/>
</dbReference>
<dbReference type="FunFam" id="3.40.50.300:FF:000058">
    <property type="entry name" value="Translation elongation factor 2"/>
    <property type="match status" value="1"/>
</dbReference>
<dbReference type="FunFam" id="3.30.70.240:FF:000003">
    <property type="entry name" value="Translation elongation factor 2"/>
    <property type="match status" value="1"/>
</dbReference>
<comment type="subcellular location">
    <subcellularLocation>
        <location evidence="1">Cytoplasm</location>
    </subcellularLocation>
</comment>
<gene>
    <name evidence="8" type="primary">eef2</name>
</gene>
<dbReference type="Gene3D" id="2.40.30.10">
    <property type="entry name" value="Translation factors"/>
    <property type="match status" value="1"/>
</dbReference>
<proteinExistence type="predicted"/>
<geneLocation type="nucleomorph" evidence="8"/>
<accession>Q3LVZ0</accession>
<dbReference type="GO" id="GO:0005829">
    <property type="term" value="C:cytosol"/>
    <property type="evidence" value="ECO:0007669"/>
    <property type="project" value="TreeGrafter"/>
</dbReference>
<evidence type="ECO:0000313" key="8">
    <source>
        <dbReference type="EMBL" id="ABA27376.1"/>
    </source>
</evidence>
<dbReference type="EMBL" id="DQ158858">
    <property type="protein sequence ID" value="ABA27376.1"/>
    <property type="molecule type" value="Genomic_DNA"/>
</dbReference>
<dbReference type="Gene3D" id="3.30.70.240">
    <property type="match status" value="1"/>
</dbReference>
<protein>
    <submittedName>
        <fullName evidence="8">Translation elongation factor eEF2</fullName>
    </submittedName>
</protein>
<dbReference type="InterPro" id="IPR035647">
    <property type="entry name" value="EFG_III/V"/>
</dbReference>
<dbReference type="InterPro" id="IPR027417">
    <property type="entry name" value="P-loop_NTPase"/>
</dbReference>
<dbReference type="Proteomes" id="UP000243425">
    <property type="component" value="Nucleomorph 3"/>
</dbReference>
<dbReference type="InterPro" id="IPR005225">
    <property type="entry name" value="Small_GTP-bd"/>
</dbReference>
<dbReference type="GO" id="GO:0003924">
    <property type="term" value="F:GTPase activity"/>
    <property type="evidence" value="ECO:0007669"/>
    <property type="project" value="InterPro"/>
</dbReference>
<dbReference type="Pfam" id="PF03144">
    <property type="entry name" value="GTP_EFTU_D2"/>
    <property type="match status" value="1"/>
</dbReference>
<evidence type="ECO:0000256" key="2">
    <source>
        <dbReference type="ARBA" id="ARBA00022490"/>
    </source>
</evidence>
<dbReference type="InterPro" id="IPR031157">
    <property type="entry name" value="G_TR_CS"/>
</dbReference>
<dbReference type="RefSeq" id="XP_001712988.1">
    <property type="nucleotide sequence ID" value="XM_001712936.1"/>
</dbReference>
<keyword evidence="5" id="KW-0648">Protein biosynthesis</keyword>
<dbReference type="PRINTS" id="PR00315">
    <property type="entry name" value="ELONGATNFCT"/>
</dbReference>
<evidence type="ECO:0000256" key="6">
    <source>
        <dbReference type="ARBA" id="ARBA00023134"/>
    </source>
</evidence>
<dbReference type="GO" id="GO:1990904">
    <property type="term" value="C:ribonucleoprotein complex"/>
    <property type="evidence" value="ECO:0007669"/>
    <property type="project" value="TreeGrafter"/>
</dbReference>
<name>Q3LVZ0_BIGNA</name>
<evidence type="ECO:0000256" key="5">
    <source>
        <dbReference type="ARBA" id="ARBA00022917"/>
    </source>
</evidence>
<dbReference type="GO" id="GO:0005525">
    <property type="term" value="F:GTP binding"/>
    <property type="evidence" value="ECO:0007669"/>
    <property type="project" value="UniProtKB-KW"/>
</dbReference>
<dbReference type="SUPFAM" id="SSF54211">
    <property type="entry name" value="Ribosomal protein S5 domain 2-like"/>
    <property type="match status" value="1"/>
</dbReference>
<dbReference type="CDD" id="cd16268">
    <property type="entry name" value="EF2_II"/>
    <property type="match status" value="1"/>
</dbReference>
<dbReference type="InterPro" id="IPR005517">
    <property type="entry name" value="Transl_elong_EFG/EF2_IV"/>
</dbReference>
<dbReference type="Pfam" id="PF14492">
    <property type="entry name" value="EFG_III"/>
    <property type="match status" value="1"/>
</dbReference>
<reference evidence="8 9" key="1">
    <citation type="journal article" date="2006" name="Proc. Natl. Acad. Sci. U.S.A.">
        <title>Complete nucleotide sequence of the chlorarachniophyte nucleomorph: nature's smallest nucleus.</title>
        <authorList>
            <person name="Gilson P.R."/>
            <person name="Su V."/>
            <person name="Slamovits C.H."/>
            <person name="Reith M.E."/>
            <person name="Keeling P.J."/>
            <person name="McFadden G.I."/>
        </authorList>
    </citation>
    <scope>NUCLEOTIDE SEQUENCE [LARGE SCALE GENOMIC DNA]</scope>
    <source>
        <strain evidence="9">CCMP621</strain>
    </source>
</reference>
<dbReference type="InterPro" id="IPR014721">
    <property type="entry name" value="Ribsml_uS5_D2-typ_fold_subgr"/>
</dbReference>
<keyword evidence="8" id="KW-0542">Nucleomorph</keyword>
<dbReference type="InterPro" id="IPR041095">
    <property type="entry name" value="EFG_II"/>
</dbReference>
<dbReference type="PANTHER" id="PTHR42908:SF10">
    <property type="entry name" value="EUKARYOTIC TRANSLATION ELONGATION FACTOR 2"/>
    <property type="match status" value="1"/>
</dbReference>
<dbReference type="InterPro" id="IPR000795">
    <property type="entry name" value="T_Tr_GTP-bd_dom"/>
</dbReference>
<dbReference type="Pfam" id="PF00009">
    <property type="entry name" value="GTP_EFTU"/>
    <property type="match status" value="1"/>
</dbReference>
<dbReference type="CDD" id="cd16261">
    <property type="entry name" value="EF2_snRNP_III"/>
    <property type="match status" value="1"/>
</dbReference>
<dbReference type="CDD" id="cd04096">
    <property type="entry name" value="eEF2_snRNP_like_C"/>
    <property type="match status" value="1"/>
</dbReference>
<keyword evidence="3" id="KW-0547">Nucleotide-binding</keyword>
<dbReference type="Gene3D" id="3.40.50.300">
    <property type="entry name" value="P-loop containing nucleotide triphosphate hydrolases"/>
    <property type="match status" value="1"/>
</dbReference>
<keyword evidence="4 8" id="KW-0251">Elongation factor</keyword>
<dbReference type="SUPFAM" id="SSF50447">
    <property type="entry name" value="Translation proteins"/>
    <property type="match status" value="1"/>
</dbReference>
<dbReference type="InterPro" id="IPR020568">
    <property type="entry name" value="Ribosomal_Su5_D2-typ_SF"/>
</dbReference>
<dbReference type="GeneID" id="5788283"/>
<dbReference type="SUPFAM" id="SSF54980">
    <property type="entry name" value="EF-G C-terminal domain-like"/>
    <property type="match status" value="2"/>
</dbReference>
<dbReference type="CDD" id="cd01681">
    <property type="entry name" value="aeEF2_snRNP_like_IV"/>
    <property type="match status" value="1"/>
</dbReference>
<evidence type="ECO:0000256" key="3">
    <source>
        <dbReference type="ARBA" id="ARBA00022741"/>
    </source>
</evidence>
<dbReference type="SMART" id="SM00838">
    <property type="entry name" value="EFG_C"/>
    <property type="match status" value="1"/>
</dbReference>
<evidence type="ECO:0000259" key="7">
    <source>
        <dbReference type="PROSITE" id="PS51722"/>
    </source>
</evidence>
<dbReference type="FunFam" id="2.40.30.10:FF:000010">
    <property type="entry name" value="Translation elongation factor 2"/>
    <property type="match status" value="1"/>
</dbReference>
<keyword evidence="2" id="KW-0963">Cytoplasm</keyword>
<feature type="domain" description="Tr-type G" evidence="7">
    <location>
        <begin position="17"/>
        <end position="341"/>
    </location>
</feature>
<dbReference type="AlphaFoldDB" id="Q3LVZ0"/>
<dbReference type="PROSITE" id="PS00301">
    <property type="entry name" value="G_TR_1"/>
    <property type="match status" value="1"/>
</dbReference>
<dbReference type="Gene3D" id="3.30.230.10">
    <property type="match status" value="1"/>
</dbReference>
<dbReference type="NCBIfam" id="TIGR00231">
    <property type="entry name" value="small_GTP"/>
    <property type="match status" value="1"/>
</dbReference>